<evidence type="ECO:0000256" key="12">
    <source>
        <dbReference type="ARBA" id="ARBA00033708"/>
    </source>
</evidence>
<organism evidence="15">
    <name type="scientific">Vecturithrix granuli</name>
    <dbReference type="NCBI Taxonomy" id="1499967"/>
    <lineage>
        <taxon>Bacteria</taxon>
        <taxon>Candidatus Moduliflexota</taxon>
        <taxon>Candidatus Vecturitrichia</taxon>
        <taxon>Candidatus Vecturitrichales</taxon>
        <taxon>Candidatus Vecturitrichaceae</taxon>
        <taxon>Candidatus Vecturithrix</taxon>
    </lineage>
</organism>
<evidence type="ECO:0000256" key="14">
    <source>
        <dbReference type="SAM" id="Phobius"/>
    </source>
</evidence>
<feature type="transmembrane region" description="Helical" evidence="14">
    <location>
        <begin position="45"/>
        <end position="62"/>
    </location>
</feature>
<keyword evidence="4" id="KW-1003">Cell membrane</keyword>
<evidence type="ECO:0000256" key="7">
    <source>
        <dbReference type="ARBA" id="ARBA00022989"/>
    </source>
</evidence>
<reference evidence="15" key="1">
    <citation type="journal article" date="2015" name="PeerJ">
        <title>First genomic representation of candidate bacterial phylum KSB3 points to enhanced environmental sensing as a trigger of wastewater bulking.</title>
        <authorList>
            <person name="Sekiguchi Y."/>
            <person name="Ohashi A."/>
            <person name="Parks D.H."/>
            <person name="Yamauchi T."/>
            <person name="Tyson G.W."/>
            <person name="Hugenholtz P."/>
        </authorList>
    </citation>
    <scope>NUCLEOTIDE SEQUENCE [LARGE SCALE GENOMIC DNA]</scope>
</reference>
<evidence type="ECO:0000256" key="2">
    <source>
        <dbReference type="ARBA" id="ARBA00006434"/>
    </source>
</evidence>
<dbReference type="Proteomes" id="UP000030661">
    <property type="component" value="Unassembled WGS sequence"/>
</dbReference>
<feature type="transmembrane region" description="Helical" evidence="14">
    <location>
        <begin position="182"/>
        <end position="205"/>
    </location>
</feature>
<dbReference type="GO" id="GO:0005886">
    <property type="term" value="C:plasma membrane"/>
    <property type="evidence" value="ECO:0007669"/>
    <property type="project" value="UniProtKB-SubCell"/>
</dbReference>
<comment type="catalytic activity">
    <reaction evidence="12">
        <text>L-proline(in) + Na(+)(in) = L-proline(out) + Na(+)(out)</text>
        <dbReference type="Rhea" id="RHEA:28967"/>
        <dbReference type="ChEBI" id="CHEBI:29101"/>
        <dbReference type="ChEBI" id="CHEBI:60039"/>
    </reaction>
</comment>
<keyword evidence="8" id="KW-0915">Sodium</keyword>
<evidence type="ECO:0000256" key="13">
    <source>
        <dbReference type="RuleBase" id="RU362091"/>
    </source>
</evidence>
<evidence type="ECO:0000256" key="4">
    <source>
        <dbReference type="ARBA" id="ARBA00022475"/>
    </source>
</evidence>
<keyword evidence="11" id="KW-0739">Sodium transport</keyword>
<feature type="transmembrane region" description="Helical" evidence="14">
    <location>
        <begin position="120"/>
        <end position="138"/>
    </location>
</feature>
<evidence type="ECO:0000313" key="15">
    <source>
        <dbReference type="EMBL" id="GAK58440.1"/>
    </source>
</evidence>
<gene>
    <name evidence="15" type="ORF">U27_05414</name>
</gene>
<evidence type="ECO:0000256" key="5">
    <source>
        <dbReference type="ARBA" id="ARBA00022692"/>
    </source>
</evidence>
<keyword evidence="16" id="KW-1185">Reference proteome</keyword>
<feature type="transmembrane region" description="Helical" evidence="14">
    <location>
        <begin position="6"/>
        <end position="24"/>
    </location>
</feature>
<comment type="subcellular location">
    <subcellularLocation>
        <location evidence="1">Cell membrane</location>
        <topology evidence="1">Multi-pass membrane protein</topology>
    </subcellularLocation>
</comment>
<feature type="transmembrane region" description="Helical" evidence="14">
    <location>
        <begin position="394"/>
        <end position="416"/>
    </location>
</feature>
<dbReference type="GO" id="GO:0006814">
    <property type="term" value="P:sodium ion transport"/>
    <property type="evidence" value="ECO:0007669"/>
    <property type="project" value="UniProtKB-KW"/>
</dbReference>
<dbReference type="InterPro" id="IPR038377">
    <property type="entry name" value="Na/Glc_symporter_sf"/>
</dbReference>
<feature type="transmembrane region" description="Helical" evidence="14">
    <location>
        <begin position="74"/>
        <end position="92"/>
    </location>
</feature>
<dbReference type="STRING" id="1499967.U27_05414"/>
<dbReference type="InterPro" id="IPR001734">
    <property type="entry name" value="Na/solute_symporter"/>
</dbReference>
<evidence type="ECO:0000256" key="3">
    <source>
        <dbReference type="ARBA" id="ARBA00022448"/>
    </source>
</evidence>
<keyword evidence="7 14" id="KW-1133">Transmembrane helix</keyword>
<evidence type="ECO:0000256" key="6">
    <source>
        <dbReference type="ARBA" id="ARBA00022847"/>
    </source>
</evidence>
<proteinExistence type="inferred from homology"/>
<protein>
    <submittedName>
        <fullName evidence="15">Na+/solute symporter</fullName>
    </submittedName>
</protein>
<feature type="transmembrane region" description="Helical" evidence="14">
    <location>
        <begin position="450"/>
        <end position="471"/>
    </location>
</feature>
<evidence type="ECO:0000256" key="8">
    <source>
        <dbReference type="ARBA" id="ARBA00023053"/>
    </source>
</evidence>
<feature type="transmembrane region" description="Helical" evidence="14">
    <location>
        <begin position="158"/>
        <end position="175"/>
    </location>
</feature>
<dbReference type="Pfam" id="PF00474">
    <property type="entry name" value="SSF"/>
    <property type="match status" value="1"/>
</dbReference>
<dbReference type="PROSITE" id="PS50283">
    <property type="entry name" value="NA_SOLUT_SYMP_3"/>
    <property type="match status" value="1"/>
</dbReference>
<keyword evidence="10 14" id="KW-0472">Membrane</keyword>
<feature type="transmembrane region" description="Helical" evidence="14">
    <location>
        <begin position="233"/>
        <end position="253"/>
    </location>
</feature>
<feature type="transmembrane region" description="Helical" evidence="14">
    <location>
        <begin position="423"/>
        <end position="444"/>
    </location>
</feature>
<dbReference type="PANTHER" id="PTHR48086">
    <property type="entry name" value="SODIUM/PROLINE SYMPORTER-RELATED"/>
    <property type="match status" value="1"/>
</dbReference>
<keyword evidence="3" id="KW-0813">Transport</keyword>
<evidence type="ECO:0000256" key="11">
    <source>
        <dbReference type="ARBA" id="ARBA00023201"/>
    </source>
</evidence>
<dbReference type="PANTHER" id="PTHR48086:SF3">
    <property type="entry name" value="SODIUM_PROLINE SYMPORTER"/>
    <property type="match status" value="1"/>
</dbReference>
<keyword evidence="5 14" id="KW-0812">Transmembrane</keyword>
<evidence type="ECO:0000313" key="16">
    <source>
        <dbReference type="Proteomes" id="UP000030661"/>
    </source>
</evidence>
<dbReference type="eggNOG" id="COG0591">
    <property type="taxonomic scope" value="Bacteria"/>
</dbReference>
<evidence type="ECO:0000256" key="9">
    <source>
        <dbReference type="ARBA" id="ARBA00023065"/>
    </source>
</evidence>
<evidence type="ECO:0000256" key="10">
    <source>
        <dbReference type="ARBA" id="ARBA00023136"/>
    </source>
</evidence>
<dbReference type="CDD" id="cd10322">
    <property type="entry name" value="SLC5sbd"/>
    <property type="match status" value="1"/>
</dbReference>
<keyword evidence="6" id="KW-0769">Symport</keyword>
<dbReference type="AlphaFoldDB" id="A0A081C1I5"/>
<accession>A0A081C1I5</accession>
<dbReference type="Gene3D" id="1.20.1730.10">
    <property type="entry name" value="Sodium/glucose cotransporter"/>
    <property type="match status" value="1"/>
</dbReference>
<dbReference type="InterPro" id="IPR050277">
    <property type="entry name" value="Sodium:Solute_Symporter"/>
</dbReference>
<feature type="transmembrane region" description="Helical" evidence="14">
    <location>
        <begin position="318"/>
        <end position="335"/>
    </location>
</feature>
<feature type="transmembrane region" description="Helical" evidence="14">
    <location>
        <begin position="369"/>
        <end position="388"/>
    </location>
</feature>
<dbReference type="EMBL" id="DF820467">
    <property type="protein sequence ID" value="GAK58440.1"/>
    <property type="molecule type" value="Genomic_DNA"/>
</dbReference>
<dbReference type="HOGENOM" id="CLU_018808_15_0_0"/>
<name>A0A081C1I5_VECG1</name>
<feature type="transmembrane region" description="Helical" evidence="14">
    <location>
        <begin position="274"/>
        <end position="298"/>
    </location>
</feature>
<sequence length="485" mass="52948">MSWFVVLVIIFLYLLFVLFLGSFAGRGRESSVSEYIAANRNLGTVVMYFLMGGAIFSAFAYLGGPGWAYSKGAASYYLLAYCAAGLIPWWVWGPLAARAGKKFNYVTQAQLFADRFQSKALSVIMAIVSILAFIQYITLQMKGSAYVFEIASGGRIPFWAGALIAYLVVLVYVFYGGVRGVAWTNVFQGAFMVITAWVLGLYFAFKLYGGPTEMFRQIAEAKPNHLLVGPGTGMGFAEFTTAVLVSVLGFALWPHLFMKAYTAKSEKVLKQTIMMYPTFAIFMVPVLFIGFAGIMQVAPDVLGAPDRILPWMFSNMQFPSVAIGLILAAALAAAMSSQDTITHAAGAVFAQDLVEVLKKKKHTDQEATLWIRVSVVGFGAVSYLIAIFGGQTLVALLLGAYGSIVQFLPLTIATFFWPRATKAGAICSLLVGVIYNYLIVLKYVPEFLGIHAGIQGLVLNFIVLIVVSLLTKPMNKEHVQKFVNL</sequence>
<dbReference type="GO" id="GO:0015293">
    <property type="term" value="F:symporter activity"/>
    <property type="evidence" value="ECO:0007669"/>
    <property type="project" value="UniProtKB-KW"/>
</dbReference>
<evidence type="ECO:0000256" key="1">
    <source>
        <dbReference type="ARBA" id="ARBA00004651"/>
    </source>
</evidence>
<comment type="similarity">
    <text evidence="2 13">Belongs to the sodium:solute symporter (SSF) (TC 2.A.21) family.</text>
</comment>
<keyword evidence="9" id="KW-0406">Ion transport</keyword>